<dbReference type="HOGENOM" id="CLU_044348_11_0_4"/>
<feature type="domain" description="ISXO2-like transposase" evidence="1">
    <location>
        <begin position="47"/>
        <end position="185"/>
    </location>
</feature>
<dbReference type="SMART" id="SM01126">
    <property type="entry name" value="DDE_Tnp_IS1595"/>
    <property type="match status" value="1"/>
</dbReference>
<proteinExistence type="predicted"/>
<name>A0A0B7IYU8_9PROT</name>
<dbReference type="AlphaFoldDB" id="A0A0B7IYU8"/>
<dbReference type="KEGG" id="mbac:BN1209_0546"/>
<dbReference type="Pfam" id="PF12762">
    <property type="entry name" value="DDE_Tnp_IS1595"/>
    <property type="match status" value="1"/>
</dbReference>
<dbReference type="InterPro" id="IPR024445">
    <property type="entry name" value="Tnp_ISXO2-like"/>
</dbReference>
<protein>
    <submittedName>
        <fullName evidence="2">Transposase</fullName>
    </submittedName>
</protein>
<evidence type="ECO:0000259" key="1">
    <source>
        <dbReference type="SMART" id="SM01126"/>
    </source>
</evidence>
<gene>
    <name evidence="2" type="ORF">BN1209_0546</name>
</gene>
<sequence length="202" mass="23291">MIEFFVLGVTARSAADLMEMQPNTAALFYRKIREVIAHYLAEDASQAFNGDFILDESHFGEPRDNKQYKTDEDKHAVFGILSRQGKIFTKMTGQTTAALLTAAAPNLLVPDSVVYIKGYHEDQALDVNEFYQERVSNIEDAEQARYLIGETENFWNQTKRMLRKYNGIPKNTFPLFLKECEFRFNYGTPKQQLKILKQWTGV</sequence>
<reference evidence="3" key="1">
    <citation type="submission" date="2014-12" db="EMBL/GenBank/DDBJ databases">
        <authorList>
            <person name="Salcher M.M."/>
        </authorList>
    </citation>
    <scope>NUCLEOTIDE SEQUENCE [LARGE SCALE GENOMIC DNA]</scope>
    <source>
        <strain evidence="3">MMS-10A-171</strain>
    </source>
</reference>
<dbReference type="Proteomes" id="UP000056322">
    <property type="component" value="Chromosome 1"/>
</dbReference>
<dbReference type="EMBL" id="LN794158">
    <property type="protein sequence ID" value="CEN55591.1"/>
    <property type="molecule type" value="Genomic_DNA"/>
</dbReference>
<evidence type="ECO:0000313" key="3">
    <source>
        <dbReference type="Proteomes" id="UP000056322"/>
    </source>
</evidence>
<evidence type="ECO:0000313" key="2">
    <source>
        <dbReference type="EMBL" id="CEN55591.1"/>
    </source>
</evidence>
<organism evidence="2 3">
    <name type="scientific">Candidatus Methylopumilus turicensis</name>
    <dbReference type="NCBI Taxonomy" id="1581680"/>
    <lineage>
        <taxon>Bacteria</taxon>
        <taxon>Pseudomonadati</taxon>
        <taxon>Pseudomonadota</taxon>
        <taxon>Betaproteobacteria</taxon>
        <taxon>Nitrosomonadales</taxon>
        <taxon>Methylophilaceae</taxon>
        <taxon>Candidatus Methylopumilus</taxon>
    </lineage>
</organism>
<accession>A0A0B7IYU8</accession>
<keyword evidence="3" id="KW-1185">Reference proteome</keyword>